<evidence type="ECO:0000313" key="2">
    <source>
        <dbReference type="EMBL" id="KAJ8994853.1"/>
    </source>
</evidence>
<protein>
    <recommendedName>
        <fullName evidence="4">Apple domain-containing protein</fullName>
    </recommendedName>
</protein>
<keyword evidence="1" id="KW-1133">Transmembrane helix</keyword>
<name>A0AAN6F120_EXODE</name>
<keyword evidence="1" id="KW-0812">Transmembrane</keyword>
<reference evidence="2" key="1">
    <citation type="submission" date="2023-01" db="EMBL/GenBank/DDBJ databases">
        <title>Exophiala dermititidis isolated from Cystic Fibrosis Patient.</title>
        <authorList>
            <person name="Kurbessoian T."/>
            <person name="Crocker A."/>
            <person name="Murante D."/>
            <person name="Hogan D.A."/>
            <person name="Stajich J.E."/>
        </authorList>
    </citation>
    <scope>NUCLEOTIDE SEQUENCE</scope>
    <source>
        <strain evidence="2">Ex8</strain>
    </source>
</reference>
<evidence type="ECO:0000256" key="1">
    <source>
        <dbReference type="SAM" id="Phobius"/>
    </source>
</evidence>
<sequence>MFETEAVNLVQVAISQPQLGVTTSASSPTWPCRAQRRPWDFCLILCPCPWLGPPPSFMFSPLDTAARMDGLQVAQPPRGKAFVPPEHDKFGANATPGAVDPGYATEYTSQVGPHSPPKLSYRFPWGLSLFTYTLLIVGITFVICGAGFGGAIGAVAANNKHSEPNTETVFQTTTVTATATASVPTAAVPTASATASAGLVNDYVVLPPDQVNTTTLTCADESTMTTKSGARYQLHCNVDFGNNDILWFISYSLEICLEACSNLNTRTGNATCNGVIYNANVGHFPAGNCWLKSAMLNPSIEDIPPSVGATLLT</sequence>
<gene>
    <name evidence="2" type="ORF">HRR80_001551</name>
</gene>
<proteinExistence type="predicted"/>
<organism evidence="2 3">
    <name type="scientific">Exophiala dermatitidis</name>
    <name type="common">Black yeast-like fungus</name>
    <name type="synonym">Wangiella dermatitidis</name>
    <dbReference type="NCBI Taxonomy" id="5970"/>
    <lineage>
        <taxon>Eukaryota</taxon>
        <taxon>Fungi</taxon>
        <taxon>Dikarya</taxon>
        <taxon>Ascomycota</taxon>
        <taxon>Pezizomycotina</taxon>
        <taxon>Eurotiomycetes</taxon>
        <taxon>Chaetothyriomycetidae</taxon>
        <taxon>Chaetothyriales</taxon>
        <taxon>Herpotrichiellaceae</taxon>
        <taxon>Exophiala</taxon>
    </lineage>
</organism>
<comment type="caution">
    <text evidence="2">The sequence shown here is derived from an EMBL/GenBank/DDBJ whole genome shotgun (WGS) entry which is preliminary data.</text>
</comment>
<dbReference type="EMBL" id="JAJGCB010000002">
    <property type="protein sequence ID" value="KAJ8994853.1"/>
    <property type="molecule type" value="Genomic_DNA"/>
</dbReference>
<evidence type="ECO:0000313" key="3">
    <source>
        <dbReference type="Proteomes" id="UP001161757"/>
    </source>
</evidence>
<feature type="transmembrane region" description="Helical" evidence="1">
    <location>
        <begin position="129"/>
        <end position="156"/>
    </location>
</feature>
<accession>A0AAN6F120</accession>
<dbReference type="Proteomes" id="UP001161757">
    <property type="component" value="Unassembled WGS sequence"/>
</dbReference>
<keyword evidence="1" id="KW-0472">Membrane</keyword>
<evidence type="ECO:0008006" key="4">
    <source>
        <dbReference type="Google" id="ProtNLM"/>
    </source>
</evidence>
<dbReference type="AlphaFoldDB" id="A0AAN6F120"/>